<reference evidence="1 2" key="1">
    <citation type="journal article" date="2010" name="PLoS ONE">
        <title>The glycobiome of the rumen bacterium Butyrivibrio proteoclasticus B316(T) highlights adaptation to a polysaccharide-rich environment.</title>
        <authorList>
            <person name="Kelly W.J."/>
            <person name="Leahy S.C."/>
            <person name="Altermann E."/>
            <person name="Yeoman C.J."/>
            <person name="Dunne J.C."/>
            <person name="Kong Z."/>
            <person name="Pacheco D.M."/>
            <person name="Li D."/>
            <person name="Noel S.J."/>
            <person name="Moon C.D."/>
            <person name="Cookson A.L."/>
            <person name="Attwood G.T."/>
        </authorList>
    </citation>
    <scope>NUCLEOTIDE SEQUENCE [LARGE SCALE GENOMIC DNA]</scope>
    <source>
        <strain evidence="2">ATCC 51982 / DSM 14932 / B316</strain>
        <plasmid evidence="2">Plasmid pCY186</plasmid>
    </source>
</reference>
<name>E0S4T7_BUTPB</name>
<sequence>MFDLLLGLTAIVNSAIEVATVVTANAIGKETKTKMERSEDAMGIWVYPNEIKKENVTVPNDIPVVSKETVYERMHREYVEREAARRVAARHANDGAPQKENKLADWVSDHDELILSILTPGVHFLPEKEMIGMDIDVIADHLFNKISSVESVEKVEGGLEVTVR</sequence>
<geneLocation type="plasmid" evidence="1 2">
    <name>pCY186</name>
</geneLocation>
<gene>
    <name evidence="1" type="ordered locus">bpr_IV054</name>
</gene>
<keyword evidence="2" id="KW-1185">Reference proteome</keyword>
<dbReference type="HOGENOM" id="CLU_1615926_0_0_9"/>
<organism evidence="1 2">
    <name type="scientific">Butyrivibrio proteoclasticus (strain ATCC 51982 / DSM 14932 / B316)</name>
    <name type="common">Clostridium proteoclasticum</name>
    <dbReference type="NCBI Taxonomy" id="515622"/>
    <lineage>
        <taxon>Bacteria</taxon>
        <taxon>Bacillati</taxon>
        <taxon>Bacillota</taxon>
        <taxon>Clostridia</taxon>
        <taxon>Lachnospirales</taxon>
        <taxon>Lachnospiraceae</taxon>
        <taxon>Butyrivibrio</taxon>
    </lineage>
</organism>
<keyword evidence="1" id="KW-0614">Plasmid</keyword>
<dbReference type="Proteomes" id="UP000001299">
    <property type="component" value="Plasmid pCY186"/>
</dbReference>
<evidence type="ECO:0000313" key="2">
    <source>
        <dbReference type="Proteomes" id="UP000001299"/>
    </source>
</evidence>
<dbReference type="AlphaFoldDB" id="E0S4T7"/>
<proteinExistence type="predicted"/>
<evidence type="ECO:0000313" key="1">
    <source>
        <dbReference type="EMBL" id="ADL36419.1"/>
    </source>
</evidence>
<dbReference type="EMBL" id="CP001813">
    <property type="protein sequence ID" value="ADL36419.1"/>
    <property type="molecule type" value="Genomic_DNA"/>
</dbReference>
<protein>
    <submittedName>
        <fullName evidence="1">Uncharacterized protein</fullName>
    </submittedName>
</protein>
<dbReference type="KEGG" id="bpb:bpr_IV054"/>
<accession>E0S4T7</accession>
<dbReference type="RefSeq" id="WP_013283067.1">
    <property type="nucleotide sequence ID" value="NC_014390.1"/>
</dbReference>